<evidence type="ECO:0000256" key="1">
    <source>
        <dbReference type="ARBA" id="ARBA00023157"/>
    </source>
</evidence>
<evidence type="ECO:0000313" key="4">
    <source>
        <dbReference type="EMBL" id="JAV81824.1"/>
    </source>
</evidence>
<dbReference type="AlphaFoldDB" id="A0A1Y1M802"/>
<accession>A0A1Y1M802</accession>
<dbReference type="InterPro" id="IPR013162">
    <property type="entry name" value="CD80_C2-set"/>
</dbReference>
<organism evidence="4">
    <name type="scientific">Photinus pyralis</name>
    <name type="common">Common eastern firefly</name>
    <name type="synonym">Lampyris pyralis</name>
    <dbReference type="NCBI Taxonomy" id="7054"/>
    <lineage>
        <taxon>Eukaryota</taxon>
        <taxon>Metazoa</taxon>
        <taxon>Ecdysozoa</taxon>
        <taxon>Arthropoda</taxon>
        <taxon>Hexapoda</taxon>
        <taxon>Insecta</taxon>
        <taxon>Pterygota</taxon>
        <taxon>Neoptera</taxon>
        <taxon>Endopterygota</taxon>
        <taxon>Coleoptera</taxon>
        <taxon>Polyphaga</taxon>
        <taxon>Elateriformia</taxon>
        <taxon>Elateroidea</taxon>
        <taxon>Lampyridae</taxon>
        <taxon>Lampyrinae</taxon>
        <taxon>Photinus</taxon>
    </lineage>
</organism>
<feature type="signal peptide" evidence="2">
    <location>
        <begin position="1"/>
        <end position="19"/>
    </location>
</feature>
<feature type="chain" id="PRO_5013005394" description="Ig-like domain-containing protein" evidence="2">
    <location>
        <begin position="20"/>
        <end position="282"/>
    </location>
</feature>
<evidence type="ECO:0000256" key="2">
    <source>
        <dbReference type="SAM" id="SignalP"/>
    </source>
</evidence>
<protein>
    <recommendedName>
        <fullName evidence="3">Ig-like domain-containing protein</fullName>
    </recommendedName>
</protein>
<name>A0A1Y1M802_PHOPY</name>
<dbReference type="InterPro" id="IPR013783">
    <property type="entry name" value="Ig-like_fold"/>
</dbReference>
<dbReference type="Gene3D" id="2.60.40.10">
    <property type="entry name" value="Immunoglobulins"/>
    <property type="match status" value="2"/>
</dbReference>
<dbReference type="FunFam" id="2.60.40.10:FF:000437">
    <property type="entry name" value="Beat-IIIc, isoform A"/>
    <property type="match status" value="1"/>
</dbReference>
<dbReference type="PANTHER" id="PTHR21261:SF17">
    <property type="entry name" value="BEAT VI"/>
    <property type="match status" value="1"/>
</dbReference>
<dbReference type="InterPro" id="IPR036179">
    <property type="entry name" value="Ig-like_dom_sf"/>
</dbReference>
<keyword evidence="2" id="KW-0732">Signal</keyword>
<dbReference type="PANTHER" id="PTHR21261">
    <property type="entry name" value="BEAT PROTEIN"/>
    <property type="match status" value="1"/>
</dbReference>
<sequence length="282" mass="30720">MKTSTLSLFLFFFLQKIYGSRSLKGVRLTVPRAVRAGHSVTLGCDYDLEDAPLYSVKWYRGTDEFYRYVPKEEPPTRVFPQGGLHVDVSVSNARKVTLLSVARPLSGVFQCEVSADAPLFHTEVRAAPMTVVVVPEGAPVVSVDRGGLERGGPLIADCAAPPSSPAPNITWYVNDQRVPGSTSTSVKVDEDHLESATSRLELTGVGGSWGTIRLRCEASLFRLYKANSLELEVKPDAPTPQPASVLLMGPSMNGQRYLLSSGLLTQTSFVLVLFRWSTQTVS</sequence>
<evidence type="ECO:0000259" key="3">
    <source>
        <dbReference type="PROSITE" id="PS50835"/>
    </source>
</evidence>
<dbReference type="EMBL" id="GEZM01037955">
    <property type="protein sequence ID" value="JAV81824.1"/>
    <property type="molecule type" value="Transcribed_RNA"/>
</dbReference>
<reference evidence="4" key="1">
    <citation type="journal article" date="2016" name="Sci. Rep.">
        <title>Molecular characterization of firefly nuptial gifts: a multi-omics approach sheds light on postcopulatory sexual selection.</title>
        <authorList>
            <person name="Al-Wathiqui N."/>
            <person name="Fallon T.R."/>
            <person name="South A."/>
            <person name="Weng J.K."/>
            <person name="Lewis S.M."/>
        </authorList>
    </citation>
    <scope>NUCLEOTIDE SEQUENCE</scope>
</reference>
<dbReference type="SUPFAM" id="SSF48726">
    <property type="entry name" value="Immunoglobulin"/>
    <property type="match status" value="2"/>
</dbReference>
<feature type="domain" description="Ig-like" evidence="3">
    <location>
        <begin position="135"/>
        <end position="232"/>
    </location>
</feature>
<dbReference type="InterPro" id="IPR007110">
    <property type="entry name" value="Ig-like_dom"/>
</dbReference>
<dbReference type="Pfam" id="PF08205">
    <property type="entry name" value="C2-set_2"/>
    <property type="match status" value="1"/>
</dbReference>
<keyword evidence="1" id="KW-1015">Disulfide bond</keyword>
<feature type="domain" description="Ig-like" evidence="3">
    <location>
        <begin position="37"/>
        <end position="127"/>
    </location>
</feature>
<proteinExistence type="predicted"/>
<dbReference type="PROSITE" id="PS50835">
    <property type="entry name" value="IG_LIKE"/>
    <property type="match status" value="2"/>
</dbReference>